<organism evidence="1 2">
    <name type="scientific">Lederbergia lenta</name>
    <name type="common">Bacillus lentus</name>
    <dbReference type="NCBI Taxonomy" id="1467"/>
    <lineage>
        <taxon>Bacteria</taxon>
        <taxon>Bacillati</taxon>
        <taxon>Bacillota</taxon>
        <taxon>Bacilli</taxon>
        <taxon>Bacillales</taxon>
        <taxon>Bacillaceae</taxon>
        <taxon>Lederbergia</taxon>
    </lineage>
</organism>
<reference evidence="1 2" key="1">
    <citation type="submission" date="2018-06" db="EMBL/GenBank/DDBJ databases">
        <authorList>
            <consortium name="Pathogen Informatics"/>
            <person name="Doyle S."/>
        </authorList>
    </citation>
    <scope>NUCLEOTIDE SEQUENCE [LARGE SCALE GENOMIC DNA]</scope>
    <source>
        <strain evidence="1 2">NCTC4824</strain>
    </source>
</reference>
<dbReference type="STRING" id="1348624.GCA_001591545_03787"/>
<keyword evidence="2" id="KW-1185">Reference proteome</keyword>
<evidence type="ECO:0000313" key="1">
    <source>
        <dbReference type="EMBL" id="SQI51504.1"/>
    </source>
</evidence>
<dbReference type="EMBL" id="LS483476">
    <property type="protein sequence ID" value="SQI51504.1"/>
    <property type="molecule type" value="Genomic_DNA"/>
</dbReference>
<protein>
    <submittedName>
        <fullName evidence="1">Uncharacterized protein</fullName>
    </submittedName>
</protein>
<accession>A0A2X4YT06</accession>
<sequence>MVTLNEKGSAELNCDQRLSTMMGGFLEGVEVVSIYLSVWCDLGFQWSARKDGYDLCKYMVLIFCHITGYINHPYINTW</sequence>
<dbReference type="AlphaFoldDB" id="A0A2X4YT06"/>
<dbReference type="KEGG" id="blen:NCTC4824_00282"/>
<evidence type="ECO:0000313" key="2">
    <source>
        <dbReference type="Proteomes" id="UP000249134"/>
    </source>
</evidence>
<gene>
    <name evidence="1" type="ORF">NCTC4824_00282</name>
</gene>
<name>A0A2X4YT06_LEDLE</name>
<proteinExistence type="predicted"/>
<dbReference type="Proteomes" id="UP000249134">
    <property type="component" value="Chromosome 1"/>
</dbReference>